<gene>
    <name evidence="2" type="ORF">QWY15_10940</name>
</gene>
<dbReference type="EMBL" id="JAUJWW010000004">
    <property type="protein sequence ID" value="MDN7227814.1"/>
    <property type="molecule type" value="Genomic_DNA"/>
</dbReference>
<dbReference type="Proteomes" id="UP001172054">
    <property type="component" value="Unassembled WGS sequence"/>
</dbReference>
<protein>
    <submittedName>
        <fullName evidence="2">Uncharacterized protein</fullName>
    </submittedName>
</protein>
<keyword evidence="1" id="KW-1133">Transmembrane helix</keyword>
<evidence type="ECO:0000313" key="2">
    <source>
        <dbReference type="EMBL" id="MDN7227814.1"/>
    </source>
</evidence>
<keyword evidence="1" id="KW-0472">Membrane</keyword>
<name>A0ABT8MSJ3_9BACL</name>
<feature type="transmembrane region" description="Helical" evidence="1">
    <location>
        <begin position="6"/>
        <end position="37"/>
    </location>
</feature>
<reference evidence="2 3" key="1">
    <citation type="submission" date="2023-06" db="EMBL/GenBank/DDBJ databases">
        <title>Novel species in genus Planococcus.</title>
        <authorList>
            <person name="Ning S."/>
        </authorList>
    </citation>
    <scope>NUCLEOTIDE SEQUENCE [LARGE SCALE GENOMIC DNA]</scope>
    <source>
        <strain evidence="2 3">N064</strain>
    </source>
</reference>
<accession>A0ABT8MSJ3</accession>
<evidence type="ECO:0000256" key="1">
    <source>
        <dbReference type="SAM" id="Phobius"/>
    </source>
</evidence>
<keyword evidence="1" id="KW-0812">Transmembrane</keyword>
<evidence type="ECO:0000313" key="3">
    <source>
        <dbReference type="Proteomes" id="UP001172054"/>
    </source>
</evidence>
<keyword evidence="3" id="KW-1185">Reference proteome</keyword>
<sequence>MINRNLLMYIAIGVLLGLFHDSIWTGVGAMVLIYIAVRLDALIKLMKSSRQ</sequence>
<comment type="caution">
    <text evidence="2">The sequence shown here is derived from an EMBL/GenBank/DDBJ whole genome shotgun (WGS) entry which is preliminary data.</text>
</comment>
<organism evidence="2 3">
    <name type="scientific">Planococcus liqunii</name>
    <dbReference type="NCBI Taxonomy" id="3058394"/>
    <lineage>
        <taxon>Bacteria</taxon>
        <taxon>Bacillati</taxon>
        <taxon>Bacillota</taxon>
        <taxon>Bacilli</taxon>
        <taxon>Bacillales</taxon>
        <taxon>Caryophanaceae</taxon>
        <taxon>Planococcus</taxon>
    </lineage>
</organism>
<dbReference type="RefSeq" id="WP_301726385.1">
    <property type="nucleotide sequence ID" value="NZ_JAUJWW010000004.1"/>
</dbReference>
<proteinExistence type="predicted"/>